<reference evidence="1 2" key="1">
    <citation type="submission" date="2017-08" db="EMBL/GenBank/DDBJ databases">
        <title>Genome sequence of Streptomyces albireticuli NRRL B-1670.</title>
        <authorList>
            <person name="Graham D.E."/>
            <person name="Mahan K.M."/>
            <person name="Klingeman D.M."/>
            <person name="Hettich R.L."/>
            <person name="Parry R.J."/>
            <person name="Spain J.C."/>
        </authorList>
    </citation>
    <scope>NUCLEOTIDE SEQUENCE [LARGE SCALE GENOMIC DNA]</scope>
    <source>
        <strain evidence="1 2">NRRL B-1670</strain>
    </source>
</reference>
<sequence>MGRRVDKVIGSREARAEYRAAKEELHRVSCRDQEETDDFLAANGAVIEAEKKLPRWRRYPDAR</sequence>
<comment type="caution">
    <text evidence="1">The sequence shown here is derived from an EMBL/GenBank/DDBJ whole genome shotgun (WGS) entry which is preliminary data.</text>
</comment>
<organism evidence="1 2">
    <name type="scientific">Streptomyces albireticuli</name>
    <dbReference type="NCBI Taxonomy" id="1940"/>
    <lineage>
        <taxon>Bacteria</taxon>
        <taxon>Bacillati</taxon>
        <taxon>Actinomycetota</taxon>
        <taxon>Actinomycetes</taxon>
        <taxon>Kitasatosporales</taxon>
        <taxon>Streptomycetaceae</taxon>
        <taxon>Streptomyces</taxon>
    </lineage>
</organism>
<evidence type="ECO:0000313" key="2">
    <source>
        <dbReference type="Proteomes" id="UP000218944"/>
    </source>
</evidence>
<dbReference type="AlphaFoldDB" id="A0A2A2D599"/>
<protein>
    <submittedName>
        <fullName evidence="1">Uncharacterized protein</fullName>
    </submittedName>
</protein>
<gene>
    <name evidence="1" type="ORF">CK936_23485</name>
</gene>
<dbReference type="RefSeq" id="WP_095582955.1">
    <property type="nucleotide sequence ID" value="NZ_JAJQQS010000026.1"/>
</dbReference>
<name>A0A2A2D599_9ACTN</name>
<proteinExistence type="predicted"/>
<dbReference type="Proteomes" id="UP000218944">
    <property type="component" value="Unassembled WGS sequence"/>
</dbReference>
<evidence type="ECO:0000313" key="1">
    <source>
        <dbReference type="EMBL" id="PAU46559.1"/>
    </source>
</evidence>
<dbReference type="EMBL" id="NSJV01000446">
    <property type="protein sequence ID" value="PAU46559.1"/>
    <property type="molecule type" value="Genomic_DNA"/>
</dbReference>
<accession>A0A2A2D599</accession>
<keyword evidence="2" id="KW-1185">Reference proteome</keyword>